<dbReference type="GO" id="GO:0003677">
    <property type="term" value="F:DNA binding"/>
    <property type="evidence" value="ECO:0007669"/>
    <property type="project" value="InterPro"/>
</dbReference>
<reference evidence="2" key="2">
    <citation type="submission" date="2019-01" db="UniProtKB">
        <authorList>
            <consortium name="EnsemblPlants"/>
        </authorList>
    </citation>
    <scope>IDENTIFICATION</scope>
    <source>
        <strain evidence="2">cv. Heinz 1706</strain>
    </source>
</reference>
<reference evidence="2" key="1">
    <citation type="journal article" date="2012" name="Nature">
        <title>The tomato genome sequence provides insights into fleshy fruit evolution.</title>
        <authorList>
            <consortium name="Tomato Genome Consortium"/>
        </authorList>
    </citation>
    <scope>NUCLEOTIDE SEQUENCE [LARGE SCALE GENOMIC DNA]</scope>
    <source>
        <strain evidence="2">cv. Heinz 1706</strain>
    </source>
</reference>
<dbReference type="Proteomes" id="UP000004994">
    <property type="component" value="Chromosome 8"/>
</dbReference>
<dbReference type="PANTHER" id="PTHR23272">
    <property type="entry name" value="BED FINGER-RELATED"/>
    <property type="match status" value="1"/>
</dbReference>
<organism evidence="2">
    <name type="scientific">Solanum lycopersicum</name>
    <name type="common">Tomato</name>
    <name type="synonym">Lycopersicon esculentum</name>
    <dbReference type="NCBI Taxonomy" id="4081"/>
    <lineage>
        <taxon>Eukaryota</taxon>
        <taxon>Viridiplantae</taxon>
        <taxon>Streptophyta</taxon>
        <taxon>Embryophyta</taxon>
        <taxon>Tracheophyta</taxon>
        <taxon>Spermatophyta</taxon>
        <taxon>Magnoliopsida</taxon>
        <taxon>eudicotyledons</taxon>
        <taxon>Gunneridae</taxon>
        <taxon>Pentapetalae</taxon>
        <taxon>asterids</taxon>
        <taxon>lamiids</taxon>
        <taxon>Solanales</taxon>
        <taxon>Solanaceae</taxon>
        <taxon>Solanoideae</taxon>
        <taxon>Solaneae</taxon>
        <taxon>Solanum</taxon>
        <taxon>Solanum subgen. Lycopersicon</taxon>
    </lineage>
</organism>
<dbReference type="Gramene" id="Solyc08g060955.1.1">
    <property type="protein sequence ID" value="Solyc08g060955.1.1"/>
    <property type="gene ID" value="Solyc08g060955.1"/>
</dbReference>
<protein>
    <recommendedName>
        <fullName evidence="1">hAT-like transposase RNase-H fold domain-containing protein</fullName>
    </recommendedName>
</protein>
<dbReference type="InterPro" id="IPR025525">
    <property type="entry name" value="hAT-like_transposase_RNase-H"/>
</dbReference>
<name>A0A3Q7HPE3_SOLLC</name>
<dbReference type="AlphaFoldDB" id="A0A3Q7HPE3"/>
<accession>A0A3Q7HPE3</accession>
<proteinExistence type="predicted"/>
<dbReference type="EnsemblPlants" id="Solyc08g060955.1.1">
    <property type="protein sequence ID" value="Solyc08g060955.1.1"/>
    <property type="gene ID" value="Solyc08g060955.1"/>
</dbReference>
<dbReference type="PANTHER" id="PTHR23272:SF180">
    <property type="entry name" value="TF-B3 DOMAIN-CONTAINING PROTEIN"/>
    <property type="match status" value="1"/>
</dbReference>
<sequence>MSFIEYEGTISSSDWEGVNIITKFLEMFFNITLKMYRSLYVTLNLHILEICQVGVYLNQLITNKDHVLAKMVKNMKEKFDK</sequence>
<evidence type="ECO:0000313" key="2">
    <source>
        <dbReference type="EnsemblPlants" id="Solyc08g060955.1.1"/>
    </source>
</evidence>
<dbReference type="InParanoid" id="A0A3Q7HPE3"/>
<evidence type="ECO:0000313" key="3">
    <source>
        <dbReference type="Proteomes" id="UP000004994"/>
    </source>
</evidence>
<feature type="domain" description="hAT-like transposase RNase-H fold" evidence="1">
    <location>
        <begin position="39"/>
        <end position="81"/>
    </location>
</feature>
<dbReference type="Pfam" id="PF14372">
    <property type="entry name" value="hAT-like_RNase-H"/>
    <property type="match status" value="1"/>
</dbReference>
<keyword evidence="3" id="KW-1185">Reference proteome</keyword>
<evidence type="ECO:0000259" key="1">
    <source>
        <dbReference type="Pfam" id="PF14372"/>
    </source>
</evidence>